<dbReference type="InterPro" id="IPR012263">
    <property type="entry name" value="M_m6A_EcoRV"/>
</dbReference>
<dbReference type="GO" id="GO:0032259">
    <property type="term" value="P:methylation"/>
    <property type="evidence" value="ECO:0007669"/>
    <property type="project" value="UniProtKB-KW"/>
</dbReference>
<evidence type="ECO:0000256" key="3">
    <source>
        <dbReference type="ARBA" id="ARBA00022603"/>
    </source>
</evidence>
<comment type="similarity">
    <text evidence="1">Belongs to the N(4)/N(6)-methyltransferase family.</text>
</comment>
<dbReference type="RefSeq" id="WP_127724254.1">
    <property type="nucleotide sequence ID" value="NZ_RLIH01000005.1"/>
</dbReference>
<evidence type="ECO:0000313" key="7">
    <source>
        <dbReference type="EMBL" id="RVU54871.1"/>
    </source>
</evidence>
<dbReference type="AlphaFoldDB" id="A0A437S7F7"/>
<dbReference type="GO" id="GO:0009007">
    <property type="term" value="F:site-specific DNA-methyltransferase (adenine-specific) activity"/>
    <property type="evidence" value="ECO:0007669"/>
    <property type="project" value="UniProtKB-EC"/>
</dbReference>
<dbReference type="GO" id="GO:0043565">
    <property type="term" value="F:sequence-specific DNA binding"/>
    <property type="evidence" value="ECO:0007669"/>
    <property type="project" value="TreeGrafter"/>
</dbReference>
<dbReference type="GO" id="GO:0006298">
    <property type="term" value="P:mismatch repair"/>
    <property type="evidence" value="ECO:0007669"/>
    <property type="project" value="TreeGrafter"/>
</dbReference>
<dbReference type="PIRSF" id="PIRSF000398">
    <property type="entry name" value="M_m6A_EcoRV"/>
    <property type="match status" value="1"/>
</dbReference>
<dbReference type="Proteomes" id="UP000288812">
    <property type="component" value="Unassembled WGS sequence"/>
</dbReference>
<dbReference type="OrthoDB" id="9805629at2"/>
<dbReference type="InterPro" id="IPR023095">
    <property type="entry name" value="Ade_MeTrfase_dom_2"/>
</dbReference>
<evidence type="ECO:0000256" key="5">
    <source>
        <dbReference type="ARBA" id="ARBA00022691"/>
    </source>
</evidence>
<dbReference type="GO" id="GO:0009307">
    <property type="term" value="P:DNA restriction-modification system"/>
    <property type="evidence" value="ECO:0007669"/>
    <property type="project" value="InterPro"/>
</dbReference>
<dbReference type="EMBL" id="RLIH01000005">
    <property type="protein sequence ID" value="RVU54871.1"/>
    <property type="molecule type" value="Genomic_DNA"/>
</dbReference>
<dbReference type="SUPFAM" id="SSF53335">
    <property type="entry name" value="S-adenosyl-L-methionine-dependent methyltransferases"/>
    <property type="match status" value="1"/>
</dbReference>
<sequence length="280" mass="32713">MPRTLSPLRYPGGKTKLYKYTKNLIEKNNLSNCIYIEGFAGGSGLVLELLANNVVDKLLLNDIDKSIYVLWKTILNNPKPLIELINTINITVDEWYKQRKIQDNKDLSQNEVELAFSTLFLNRTNRSGIIYAGPIGGYEQKGKYKIDCRFNKDSIIEKINYIHSMKDNIEFYNYDAELFIDKIIKEIKEPFFCFFDPPYFKKGQSLYVNFYNYDDHSSLANKISSLNNNWIVTYDNEDEIKQLYSKFKQKNFNLNYSAGTNRVGTELMIYSDSIKTINFQ</sequence>
<dbReference type="GO" id="GO:1904047">
    <property type="term" value="F:S-adenosyl-L-methionine binding"/>
    <property type="evidence" value="ECO:0007669"/>
    <property type="project" value="TreeGrafter"/>
</dbReference>
<name>A0A437S7F7_9FIRM</name>
<dbReference type="EC" id="2.1.1.72" evidence="2"/>
<dbReference type="PANTHER" id="PTHR30481">
    <property type="entry name" value="DNA ADENINE METHYLASE"/>
    <property type="match status" value="1"/>
</dbReference>
<comment type="caution">
    <text evidence="7">The sequence shown here is derived from an EMBL/GenBank/DDBJ whole genome shotgun (WGS) entry which is preliminary data.</text>
</comment>
<protein>
    <recommendedName>
        <fullName evidence="2">site-specific DNA-methyltransferase (adenine-specific)</fullName>
        <ecNumber evidence="2">2.1.1.72</ecNumber>
    </recommendedName>
</protein>
<evidence type="ECO:0000256" key="6">
    <source>
        <dbReference type="ARBA" id="ARBA00047942"/>
    </source>
</evidence>
<evidence type="ECO:0000256" key="2">
    <source>
        <dbReference type="ARBA" id="ARBA00011900"/>
    </source>
</evidence>
<gene>
    <name evidence="7" type="ORF">EF514_04605</name>
</gene>
<organism evidence="7 8">
    <name type="scientific">Anaerosphaera multitolerans</name>
    <dbReference type="NCBI Taxonomy" id="2487351"/>
    <lineage>
        <taxon>Bacteria</taxon>
        <taxon>Bacillati</taxon>
        <taxon>Bacillota</taxon>
        <taxon>Tissierellia</taxon>
        <taxon>Tissierellales</taxon>
        <taxon>Peptoniphilaceae</taxon>
        <taxon>Anaerosphaera</taxon>
    </lineage>
</organism>
<keyword evidence="4" id="KW-0808">Transferase</keyword>
<evidence type="ECO:0000256" key="4">
    <source>
        <dbReference type="ARBA" id="ARBA00022679"/>
    </source>
</evidence>
<dbReference type="PANTHER" id="PTHR30481:SF2">
    <property type="entry name" value="SITE-SPECIFIC DNA-METHYLTRANSFERASE (ADENINE-SPECIFIC)"/>
    <property type="match status" value="1"/>
</dbReference>
<keyword evidence="8" id="KW-1185">Reference proteome</keyword>
<keyword evidence="5" id="KW-0949">S-adenosyl-L-methionine</keyword>
<accession>A0A437S7F7</accession>
<dbReference type="Gene3D" id="1.10.1020.10">
    <property type="entry name" value="Adenine-specific Methyltransferase, Domain 2"/>
    <property type="match status" value="1"/>
</dbReference>
<dbReference type="InterPro" id="IPR012327">
    <property type="entry name" value="MeTrfase_D12"/>
</dbReference>
<reference evidence="7 8" key="1">
    <citation type="submission" date="2018-11" db="EMBL/GenBank/DDBJ databases">
        <title>Genome sequencing and assembly of Anaerosphaera sp. nov., GS7-6-2.</title>
        <authorList>
            <person name="Rettenmaier R."/>
            <person name="Liebl W."/>
            <person name="Zverlov V."/>
        </authorList>
    </citation>
    <scope>NUCLEOTIDE SEQUENCE [LARGE SCALE GENOMIC DNA]</scope>
    <source>
        <strain evidence="7 8">GS7-6-2</strain>
    </source>
</reference>
<dbReference type="PRINTS" id="PR00505">
    <property type="entry name" value="D12N6MTFRASE"/>
</dbReference>
<keyword evidence="3 7" id="KW-0489">Methyltransferase</keyword>
<evidence type="ECO:0000256" key="1">
    <source>
        <dbReference type="ARBA" id="ARBA00006594"/>
    </source>
</evidence>
<evidence type="ECO:0000313" key="8">
    <source>
        <dbReference type="Proteomes" id="UP000288812"/>
    </source>
</evidence>
<proteinExistence type="inferred from homology"/>
<comment type="catalytic activity">
    <reaction evidence="6">
        <text>a 2'-deoxyadenosine in DNA + S-adenosyl-L-methionine = an N(6)-methyl-2'-deoxyadenosine in DNA + S-adenosyl-L-homocysteine + H(+)</text>
        <dbReference type="Rhea" id="RHEA:15197"/>
        <dbReference type="Rhea" id="RHEA-COMP:12418"/>
        <dbReference type="Rhea" id="RHEA-COMP:12419"/>
        <dbReference type="ChEBI" id="CHEBI:15378"/>
        <dbReference type="ChEBI" id="CHEBI:57856"/>
        <dbReference type="ChEBI" id="CHEBI:59789"/>
        <dbReference type="ChEBI" id="CHEBI:90615"/>
        <dbReference type="ChEBI" id="CHEBI:90616"/>
        <dbReference type="EC" id="2.1.1.72"/>
    </reaction>
</comment>
<dbReference type="InterPro" id="IPR029063">
    <property type="entry name" value="SAM-dependent_MTases_sf"/>
</dbReference>
<dbReference type="Gene3D" id="3.40.50.150">
    <property type="entry name" value="Vaccinia Virus protein VP39"/>
    <property type="match status" value="1"/>
</dbReference>